<feature type="domain" description="Dienelactone hydrolase" evidence="1">
    <location>
        <begin position="45"/>
        <end position="253"/>
    </location>
</feature>
<dbReference type="Pfam" id="PF01738">
    <property type="entry name" value="DLH"/>
    <property type="match status" value="1"/>
</dbReference>
<proteinExistence type="predicted"/>
<reference evidence="2" key="1">
    <citation type="submission" date="2023-01" db="EMBL/GenBank/DDBJ databases">
        <authorList>
            <person name="Van Ghelder C."/>
            <person name="Rancurel C."/>
        </authorList>
    </citation>
    <scope>NUCLEOTIDE SEQUENCE</scope>
    <source>
        <strain evidence="2">CNCM I-4278</strain>
    </source>
</reference>
<protein>
    <recommendedName>
        <fullName evidence="1">Dienelactone hydrolase domain-containing protein</fullName>
    </recommendedName>
</protein>
<dbReference type="OrthoDB" id="10019231at2759"/>
<evidence type="ECO:0000313" key="3">
    <source>
        <dbReference type="Proteomes" id="UP001152607"/>
    </source>
</evidence>
<dbReference type="SUPFAM" id="SSF53474">
    <property type="entry name" value="alpha/beta-Hydrolases"/>
    <property type="match status" value="1"/>
</dbReference>
<dbReference type="GO" id="GO:0016787">
    <property type="term" value="F:hydrolase activity"/>
    <property type="evidence" value="ECO:0007669"/>
    <property type="project" value="InterPro"/>
</dbReference>
<dbReference type="Gene3D" id="3.40.50.1820">
    <property type="entry name" value="alpha/beta hydrolase"/>
    <property type="match status" value="1"/>
</dbReference>
<dbReference type="InterPro" id="IPR029058">
    <property type="entry name" value="AB_hydrolase_fold"/>
</dbReference>
<dbReference type="InterPro" id="IPR002925">
    <property type="entry name" value="Dienelactn_hydro"/>
</dbReference>
<dbReference type="AlphaFoldDB" id="A0A9W4UUQ6"/>
<dbReference type="PANTHER" id="PTHR17630:SF55">
    <property type="entry name" value="DIENELACTONE HYDROLASE FAMILY PROTEIN (AFU_ORTHOLOGUE AFUA_1G01900)"/>
    <property type="match status" value="1"/>
</dbReference>
<accession>A0A9W4UUQ6</accession>
<organism evidence="2 3">
    <name type="scientific">Periconia digitata</name>
    <dbReference type="NCBI Taxonomy" id="1303443"/>
    <lineage>
        <taxon>Eukaryota</taxon>
        <taxon>Fungi</taxon>
        <taxon>Dikarya</taxon>
        <taxon>Ascomycota</taxon>
        <taxon>Pezizomycotina</taxon>
        <taxon>Dothideomycetes</taxon>
        <taxon>Pleosporomycetidae</taxon>
        <taxon>Pleosporales</taxon>
        <taxon>Massarineae</taxon>
        <taxon>Periconiaceae</taxon>
        <taxon>Periconia</taxon>
    </lineage>
</organism>
<evidence type="ECO:0000313" key="2">
    <source>
        <dbReference type="EMBL" id="CAI6341819.1"/>
    </source>
</evidence>
<name>A0A9W4UUQ6_9PLEO</name>
<comment type="caution">
    <text evidence="2">The sequence shown here is derived from an EMBL/GenBank/DDBJ whole genome shotgun (WGS) entry which is preliminary data.</text>
</comment>
<evidence type="ECO:0000259" key="1">
    <source>
        <dbReference type="Pfam" id="PF01738"/>
    </source>
</evidence>
<dbReference type="PANTHER" id="PTHR17630">
    <property type="entry name" value="DIENELACTONE HYDROLASE"/>
    <property type="match status" value="1"/>
</dbReference>
<gene>
    <name evidence="2" type="ORF">PDIGIT_LOCUS15019</name>
</gene>
<dbReference type="EMBL" id="CAOQHR010000012">
    <property type="protein sequence ID" value="CAI6341819.1"/>
    <property type="molecule type" value="Genomic_DNA"/>
</dbReference>
<sequence length="259" mass="28787">MSSQCCISGFKWDGAPTGHDTTLGDLNAYMAKATTTTSTTNSGEDDVAVLFIHDAFGWTFVNERLLCDSYAEEIGATVYMPDFFAGEVIPSDIVRDPKRWNEFDFPGFIARNSREERWPQIQQAAATLKTKHRKVGVAGFCFGGWAAFELGSDEYTPRLVDCITVAHPTNLTTNDIDKIGVPVQICAPDEDPMFTPEMKKYANEVIPTRGCAYDYQYFPGVTHGFATRGNPGADGERRAMMRSKRAQVGWLKEWLHGGE</sequence>
<keyword evidence="3" id="KW-1185">Reference proteome</keyword>
<dbReference type="Proteomes" id="UP001152607">
    <property type="component" value="Unassembled WGS sequence"/>
</dbReference>